<comment type="similarity">
    <text evidence="1">Belongs to the YciI family.</text>
</comment>
<dbReference type="InterPro" id="IPR011008">
    <property type="entry name" value="Dimeric_a/b-barrel"/>
</dbReference>
<dbReference type="Gene3D" id="3.10.180.10">
    <property type="entry name" value="2,3-Dihydroxybiphenyl 1,2-Dioxygenase, domain 1"/>
    <property type="match status" value="1"/>
</dbReference>
<dbReference type="AlphaFoldDB" id="A0A518HNI3"/>
<reference evidence="4 5" key="1">
    <citation type="submission" date="2019-03" db="EMBL/GenBank/DDBJ databases">
        <title>Deep-cultivation of Planctomycetes and their phenomic and genomic characterization uncovers novel biology.</title>
        <authorList>
            <person name="Wiegand S."/>
            <person name="Jogler M."/>
            <person name="Boedeker C."/>
            <person name="Pinto D."/>
            <person name="Vollmers J."/>
            <person name="Rivas-Marin E."/>
            <person name="Kohn T."/>
            <person name="Peeters S.H."/>
            <person name="Heuer A."/>
            <person name="Rast P."/>
            <person name="Oberbeckmann S."/>
            <person name="Bunk B."/>
            <person name="Jeske O."/>
            <person name="Meyerdierks A."/>
            <person name="Storesund J.E."/>
            <person name="Kallscheuer N."/>
            <person name="Luecker S."/>
            <person name="Lage O.M."/>
            <person name="Pohl T."/>
            <person name="Merkel B.J."/>
            <person name="Hornburger P."/>
            <person name="Mueller R.-W."/>
            <person name="Bruemmer F."/>
            <person name="Labrenz M."/>
            <person name="Spormann A.M."/>
            <person name="Op den Camp H."/>
            <person name="Overmann J."/>
            <person name="Amann R."/>
            <person name="Jetten M.S.M."/>
            <person name="Mascher T."/>
            <person name="Medema M.H."/>
            <person name="Devos D.P."/>
            <person name="Kaster A.-K."/>
            <person name="Ovreas L."/>
            <person name="Rohde M."/>
            <person name="Galperin M.Y."/>
            <person name="Jogler C."/>
        </authorList>
    </citation>
    <scope>NUCLEOTIDE SEQUENCE [LARGE SCALE GENOMIC DNA]</scope>
    <source>
        <strain evidence="4 5">Enr13</strain>
    </source>
</reference>
<dbReference type="RefSeq" id="WP_145386044.1">
    <property type="nucleotide sequence ID" value="NZ_CP037423.1"/>
</dbReference>
<dbReference type="Gene3D" id="3.30.70.1060">
    <property type="entry name" value="Dimeric alpha+beta barrel"/>
    <property type="match status" value="1"/>
</dbReference>
<protein>
    <recommendedName>
        <fullName evidence="6">YCII-related domain protein</fullName>
    </recommendedName>
</protein>
<dbReference type="OrthoDB" id="9795306at2"/>
<evidence type="ECO:0000313" key="5">
    <source>
        <dbReference type="Proteomes" id="UP000319004"/>
    </source>
</evidence>
<gene>
    <name evidence="4" type="ORF">Enr13x_22510</name>
</gene>
<evidence type="ECO:0000313" key="4">
    <source>
        <dbReference type="EMBL" id="QDV42406.1"/>
    </source>
</evidence>
<evidence type="ECO:0008006" key="6">
    <source>
        <dbReference type="Google" id="ProtNLM"/>
    </source>
</evidence>
<dbReference type="SUPFAM" id="SSF54593">
    <property type="entry name" value="Glyoxalase/Bleomycin resistance protein/Dihydroxybiphenyl dioxygenase"/>
    <property type="match status" value="1"/>
</dbReference>
<dbReference type="SUPFAM" id="SSF54909">
    <property type="entry name" value="Dimeric alpha+beta barrel"/>
    <property type="match status" value="1"/>
</dbReference>
<accession>A0A518HNI3</accession>
<sequence>MKVMVIVKATPSSEAGELPSEELLAAMGQFNEELVKAGIMKAGEGLRPSSDAKRVHFHGADRTVTDGPFAETKELIAGFWLWEVASMEEAVEWVKRCPNPMSEESDIDIRPLYEMQDFAENDPQGEMSDHEDKLRHQIATRDGIVQPYLFFGGRCEEALEFYKHAIGATVSMMMRFSESPDPVPDKMIPGGDTDKIMHASFEVGKTMMMASDGCGEHSSFESFRLALSVPTTSDADLVFNALADGGTVDMPLMKTFWSPRYGMVTDKFGVGWMVMVPGEPQTPDV</sequence>
<dbReference type="EMBL" id="CP037423">
    <property type="protein sequence ID" value="QDV42406.1"/>
    <property type="molecule type" value="Genomic_DNA"/>
</dbReference>
<dbReference type="CDD" id="cd06588">
    <property type="entry name" value="PhnB_like"/>
    <property type="match status" value="1"/>
</dbReference>
<evidence type="ECO:0000259" key="2">
    <source>
        <dbReference type="Pfam" id="PF03795"/>
    </source>
</evidence>
<evidence type="ECO:0000259" key="3">
    <source>
        <dbReference type="Pfam" id="PF06983"/>
    </source>
</evidence>
<dbReference type="Proteomes" id="UP000319004">
    <property type="component" value="Chromosome"/>
</dbReference>
<dbReference type="InterPro" id="IPR028973">
    <property type="entry name" value="PhnB-like"/>
</dbReference>
<dbReference type="InterPro" id="IPR005545">
    <property type="entry name" value="YCII"/>
</dbReference>
<dbReference type="PANTHER" id="PTHR35174:SF4">
    <property type="entry name" value="BLL7163 PROTEIN"/>
    <property type="match status" value="1"/>
</dbReference>
<dbReference type="InterPro" id="IPR029068">
    <property type="entry name" value="Glyas_Bleomycin-R_OHBP_Dase"/>
</dbReference>
<keyword evidence="5" id="KW-1185">Reference proteome</keyword>
<feature type="domain" description="YCII-related" evidence="2">
    <location>
        <begin position="1"/>
        <end position="102"/>
    </location>
</feature>
<name>A0A518HNI3_9BACT</name>
<organism evidence="4 5">
    <name type="scientific">Stieleria neptunia</name>
    <dbReference type="NCBI Taxonomy" id="2527979"/>
    <lineage>
        <taxon>Bacteria</taxon>
        <taxon>Pseudomonadati</taxon>
        <taxon>Planctomycetota</taxon>
        <taxon>Planctomycetia</taxon>
        <taxon>Pirellulales</taxon>
        <taxon>Pirellulaceae</taxon>
        <taxon>Stieleria</taxon>
    </lineage>
</organism>
<feature type="domain" description="PhnB-like" evidence="3">
    <location>
        <begin position="146"/>
        <end position="274"/>
    </location>
</feature>
<dbReference type="Pfam" id="PF06983">
    <property type="entry name" value="3-dmu-9_3-mt"/>
    <property type="match status" value="1"/>
</dbReference>
<dbReference type="KEGG" id="snep:Enr13x_22510"/>
<proteinExistence type="inferred from homology"/>
<dbReference type="Pfam" id="PF03795">
    <property type="entry name" value="YCII"/>
    <property type="match status" value="1"/>
</dbReference>
<dbReference type="PANTHER" id="PTHR35174">
    <property type="entry name" value="BLL7171 PROTEIN-RELATED"/>
    <property type="match status" value="1"/>
</dbReference>
<evidence type="ECO:0000256" key="1">
    <source>
        <dbReference type="ARBA" id="ARBA00007689"/>
    </source>
</evidence>